<keyword evidence="3" id="KW-1185">Reference proteome</keyword>
<evidence type="ECO:0000259" key="1">
    <source>
        <dbReference type="SMART" id="SM00966"/>
    </source>
</evidence>
<gene>
    <name evidence="2" type="ORF">EQG49_11685</name>
</gene>
<evidence type="ECO:0000313" key="2">
    <source>
        <dbReference type="EMBL" id="QBO37067.1"/>
    </source>
</evidence>
<dbReference type="KEGG" id="wei:EQG49_11685"/>
<dbReference type="Pfam" id="PF04014">
    <property type="entry name" value="MazE_antitoxin"/>
    <property type="match status" value="1"/>
</dbReference>
<dbReference type="GO" id="GO:0003677">
    <property type="term" value="F:DNA binding"/>
    <property type="evidence" value="ECO:0007669"/>
    <property type="project" value="UniProtKB-KW"/>
</dbReference>
<dbReference type="SUPFAM" id="SSF89447">
    <property type="entry name" value="AbrB/MazE/MraZ-like"/>
    <property type="match status" value="1"/>
</dbReference>
<protein>
    <submittedName>
        <fullName evidence="2">AbrB/MazE/SpoVT family DNA-binding domain-containing protein</fullName>
    </submittedName>
</protein>
<reference evidence="3" key="1">
    <citation type="submission" date="2019-03" db="EMBL/GenBank/DDBJ databases">
        <title>Weissella sp. 26KH-42 Genome sequencing.</title>
        <authorList>
            <person name="Heo J."/>
            <person name="Kim S.-J."/>
            <person name="Kim J.-S."/>
            <person name="Hong S.-B."/>
            <person name="Kwon S.-W."/>
        </authorList>
    </citation>
    <scope>NUCLEOTIDE SEQUENCE [LARGE SCALE GENOMIC DNA]</scope>
    <source>
        <strain evidence="3">26KH-42</strain>
    </source>
</reference>
<organism evidence="2 3">
    <name type="scientific">Periweissella cryptocerci</name>
    <dbReference type="NCBI Taxonomy" id="2506420"/>
    <lineage>
        <taxon>Bacteria</taxon>
        <taxon>Bacillati</taxon>
        <taxon>Bacillota</taxon>
        <taxon>Bacilli</taxon>
        <taxon>Lactobacillales</taxon>
        <taxon>Lactobacillaceae</taxon>
        <taxon>Periweissella</taxon>
    </lineage>
</organism>
<dbReference type="RefSeq" id="WP_133364144.1">
    <property type="nucleotide sequence ID" value="NZ_CP037940.1"/>
</dbReference>
<name>A0A4P6YWD9_9LACO</name>
<dbReference type="InterPro" id="IPR037914">
    <property type="entry name" value="SpoVT-AbrB_sf"/>
</dbReference>
<dbReference type="SMART" id="SM00966">
    <property type="entry name" value="SpoVT_AbrB"/>
    <property type="match status" value="1"/>
</dbReference>
<dbReference type="Proteomes" id="UP000292886">
    <property type="component" value="Chromosome"/>
</dbReference>
<sequence>METVTRKLQRTGNATTIAIPKQWLDANGLDAHSEIEFTELADGSLNIKPYVVREKRRADLKARIHGDHDLMEALKNV</sequence>
<feature type="domain" description="SpoVT-AbrB" evidence="1">
    <location>
        <begin position="9"/>
        <end position="55"/>
    </location>
</feature>
<dbReference type="InterPro" id="IPR007159">
    <property type="entry name" value="SpoVT-AbrB_dom"/>
</dbReference>
<evidence type="ECO:0000313" key="3">
    <source>
        <dbReference type="Proteomes" id="UP000292886"/>
    </source>
</evidence>
<keyword evidence="2" id="KW-0238">DNA-binding</keyword>
<dbReference type="EMBL" id="CP037940">
    <property type="protein sequence ID" value="QBO37067.1"/>
    <property type="molecule type" value="Genomic_DNA"/>
</dbReference>
<dbReference type="AlphaFoldDB" id="A0A4P6YWD9"/>
<proteinExistence type="predicted"/>
<dbReference type="Gene3D" id="2.10.260.10">
    <property type="match status" value="1"/>
</dbReference>
<accession>A0A4P6YWD9</accession>